<reference evidence="3" key="1">
    <citation type="journal article" date="2019" name="Int. J. Syst. Evol. Microbiol.">
        <title>The Global Catalogue of Microorganisms (GCM) 10K type strain sequencing project: providing services to taxonomists for standard genome sequencing and annotation.</title>
        <authorList>
            <consortium name="The Broad Institute Genomics Platform"/>
            <consortium name="The Broad Institute Genome Sequencing Center for Infectious Disease"/>
            <person name="Wu L."/>
            <person name="Ma J."/>
        </authorList>
    </citation>
    <scope>NUCLEOTIDE SEQUENCE [LARGE SCALE GENOMIC DNA]</scope>
    <source>
        <strain evidence="3">JCM 16902</strain>
    </source>
</reference>
<evidence type="ECO:0000313" key="2">
    <source>
        <dbReference type="EMBL" id="GAA3597342.1"/>
    </source>
</evidence>
<feature type="signal peptide" evidence="1">
    <location>
        <begin position="1"/>
        <end position="30"/>
    </location>
</feature>
<dbReference type="EMBL" id="BAAAZO010000002">
    <property type="protein sequence ID" value="GAA3597342.1"/>
    <property type="molecule type" value="Genomic_DNA"/>
</dbReference>
<dbReference type="Gene3D" id="2.60.120.380">
    <property type="match status" value="1"/>
</dbReference>
<evidence type="ECO:0000256" key="1">
    <source>
        <dbReference type="SAM" id="SignalP"/>
    </source>
</evidence>
<sequence length="147" mass="15608">MPFKRKLTILASTALLTPAALAGAIAPASAATGPAAADSCTDYPYALAGEFREGWARESTPYNYLVPQEGTYTACLDGPADANFDLEVLQWNTAAGGYQLIAASRNADSTERVTWNSPANSTQYRLRVVATSGYGTYTVGVRFPNES</sequence>
<keyword evidence="3" id="KW-1185">Reference proteome</keyword>
<dbReference type="Proteomes" id="UP001501074">
    <property type="component" value="Unassembled WGS sequence"/>
</dbReference>
<dbReference type="RefSeq" id="WP_231485787.1">
    <property type="nucleotide sequence ID" value="NZ_BAAAZO010000002.1"/>
</dbReference>
<accession>A0ABP6Z2T3</accession>
<keyword evidence="1" id="KW-0732">Signal</keyword>
<gene>
    <name evidence="2" type="ORF">GCM10022223_10640</name>
</gene>
<organism evidence="2 3">
    <name type="scientific">Kineosporia mesophila</name>
    <dbReference type="NCBI Taxonomy" id="566012"/>
    <lineage>
        <taxon>Bacteria</taxon>
        <taxon>Bacillati</taxon>
        <taxon>Actinomycetota</taxon>
        <taxon>Actinomycetes</taxon>
        <taxon>Kineosporiales</taxon>
        <taxon>Kineosporiaceae</taxon>
        <taxon>Kineosporia</taxon>
    </lineage>
</organism>
<protein>
    <submittedName>
        <fullName evidence="2">Uncharacterized protein</fullName>
    </submittedName>
</protein>
<evidence type="ECO:0000313" key="3">
    <source>
        <dbReference type="Proteomes" id="UP001501074"/>
    </source>
</evidence>
<proteinExistence type="predicted"/>
<comment type="caution">
    <text evidence="2">The sequence shown here is derived from an EMBL/GenBank/DDBJ whole genome shotgun (WGS) entry which is preliminary data.</text>
</comment>
<feature type="chain" id="PRO_5045240339" evidence="1">
    <location>
        <begin position="31"/>
        <end position="147"/>
    </location>
</feature>
<name>A0ABP6Z2T3_9ACTN</name>